<dbReference type="SUPFAM" id="SSF63380">
    <property type="entry name" value="Riboflavin synthase domain-like"/>
    <property type="match status" value="1"/>
</dbReference>
<dbReference type="PANTHER" id="PTHR43410:SF1">
    <property type="entry name" value="NITRIC OXIDE SYNTHASE"/>
    <property type="match status" value="1"/>
</dbReference>
<evidence type="ECO:0000256" key="11">
    <source>
        <dbReference type="ARBA" id="ARBA00023002"/>
    </source>
</evidence>
<evidence type="ECO:0000259" key="14">
    <source>
        <dbReference type="PROSITE" id="PS51384"/>
    </source>
</evidence>
<keyword evidence="11" id="KW-0560">Oxidoreductase</keyword>
<dbReference type="Pfam" id="PF00258">
    <property type="entry name" value="Flavodoxin_1"/>
    <property type="match status" value="1"/>
</dbReference>
<evidence type="ECO:0000256" key="3">
    <source>
        <dbReference type="ARBA" id="ARBA00006267"/>
    </source>
</evidence>
<dbReference type="InterPro" id="IPR001709">
    <property type="entry name" value="Flavoprot_Pyr_Nucl_cyt_Rdtase"/>
</dbReference>
<evidence type="ECO:0000256" key="1">
    <source>
        <dbReference type="ARBA" id="ARBA00001917"/>
    </source>
</evidence>
<evidence type="ECO:0000256" key="2">
    <source>
        <dbReference type="ARBA" id="ARBA00001974"/>
    </source>
</evidence>
<proteinExistence type="inferred from homology"/>
<dbReference type="Gene3D" id="3.90.340.10">
    <property type="entry name" value="Nitric Oxide Synthase, Chain A, domain 1"/>
    <property type="match status" value="1"/>
</dbReference>
<evidence type="ECO:0000313" key="15">
    <source>
        <dbReference type="EMBL" id="KAE8374385.1"/>
    </source>
</evidence>
<dbReference type="Gene3D" id="3.40.50.80">
    <property type="entry name" value="Nucleotide-binding domain of ferredoxin-NADP reductase (FNR) module"/>
    <property type="match status" value="1"/>
</dbReference>
<keyword evidence="10" id="KW-0112">Calmodulin-binding</keyword>
<dbReference type="Proteomes" id="UP000326198">
    <property type="component" value="Unassembled WGS sequence"/>
</dbReference>
<dbReference type="AlphaFoldDB" id="A0A5N7AX06"/>
<evidence type="ECO:0000256" key="10">
    <source>
        <dbReference type="ARBA" id="ARBA00022860"/>
    </source>
</evidence>
<sequence length="1024" mass="114208">MQSTQVCEFQTIIKNNPVLAPTGCTAQFCQAGRLIHSDEPRVGETRPLDVVKQEASGFLWQLRQEGIYTEDQYTARHIEVLKSLEASEVVSPMVVGGVKTVGTTSTWVQTPEELLHGIRLAWKNSRKCIMRSHYNELELCDLRHITSSVGMVRTVIEEATKAFNKGQIKPTVFAFPPRSTSGTGPLFWSKQLLNFAAYQQEDGSILGDPSNVDLTQDIIGLGWVPPEPRSQWDILPIVAMAENDAPAWADVPAELCGLVDIRHPRFENFQKLGLKWYQFPALSRLGFDIGGVQYTAAPFIGWYMDAEIGVRNLADSFRYNSLPEVAKALGFDIENYKRNPEYAGIEAMEDLPDYEQLVWMSRAQAELNYAVRWSFLQKGVSCIGTLAASSDWTRFDDEHASKHGYRLNSDPYWIAPPQGSIVPVWHRGGAPNYQPKPLIARNRLDPVKSWHRRRIVVKAPVTRLVKIDGDWEAEHVTLPQDIMRIPSSTKLTTNGVPLTPKRKVHIYYSSTGTTALKLAEKLQRRVADLPGGFQVEFNILNLLDLQNVKSSEPLLMVVSTTGDGRFPANGAEFEAAMKDGSQKYNGGLAVKYSIFGVGDSAYPTFNAASTKLHEFMKLAGGTPIANGLTKGNTAVEALPMKSFNRWWTFVKDTLTGEGGNESVTESTDDECLEHHRMLQTFNTGRLLSKSPAETREGRIVMITMDLGDIDYIEMSHLRLLPYNTADHVDRALAALGISNGSQHVAFMGPMMSTLSYVEFFRHYVDLEGSFKNLGWLPEAFPAGDRWDMNGTVIEVLERLAALQQISDQLRMVVCLDMPLLRPRSFSVASSAKYIGKGLVEIMVRLHKGGRFSDKFLSAIAPGDMVRYSPVSIVPGQDLISSKKHLVAICTGTGFAPIRSLLQQKIHVLQEAESRGMDFQFQSPPVSLFLGFKPQDEALFEETLSVAERYGLIDMLFRVPSNKQKRRVQHYVAGNRESILAKIKDGSIYVCGAKAMVNDTAATLSEIIGGDVRQHLGRRYVEEIF</sequence>
<dbReference type="PANTHER" id="PTHR43410">
    <property type="entry name" value="NITRIC OXIDE SYNTHASE OXYGENASE"/>
    <property type="match status" value="1"/>
</dbReference>
<evidence type="ECO:0000259" key="13">
    <source>
        <dbReference type="PROSITE" id="PS50902"/>
    </source>
</evidence>
<dbReference type="GO" id="GO:0004517">
    <property type="term" value="F:nitric-oxide synthase activity"/>
    <property type="evidence" value="ECO:0007669"/>
    <property type="project" value="UniProtKB-EC"/>
</dbReference>
<dbReference type="GO" id="GO:0010181">
    <property type="term" value="F:FMN binding"/>
    <property type="evidence" value="ECO:0007669"/>
    <property type="project" value="InterPro"/>
</dbReference>
<comment type="cofactor">
    <cofactor evidence="2">
        <name>FAD</name>
        <dbReference type="ChEBI" id="CHEBI:57692"/>
    </cofactor>
</comment>
<dbReference type="Gene3D" id="3.90.440.10">
    <property type="entry name" value="Nitric Oxide Synthase,Heme Domain,Chain A domain 2"/>
    <property type="match status" value="1"/>
</dbReference>
<organism evidence="15 16">
    <name type="scientific">Aspergillus bertholletiae</name>
    <dbReference type="NCBI Taxonomy" id="1226010"/>
    <lineage>
        <taxon>Eukaryota</taxon>
        <taxon>Fungi</taxon>
        <taxon>Dikarya</taxon>
        <taxon>Ascomycota</taxon>
        <taxon>Pezizomycotina</taxon>
        <taxon>Eurotiomycetes</taxon>
        <taxon>Eurotiomycetidae</taxon>
        <taxon>Eurotiales</taxon>
        <taxon>Aspergillaceae</taxon>
        <taxon>Aspergillus</taxon>
        <taxon>Aspergillus subgen. Circumdati</taxon>
    </lineage>
</organism>
<evidence type="ECO:0000313" key="16">
    <source>
        <dbReference type="Proteomes" id="UP000326198"/>
    </source>
</evidence>
<dbReference type="InterPro" id="IPR004030">
    <property type="entry name" value="NOS_N"/>
</dbReference>
<evidence type="ECO:0000256" key="12">
    <source>
        <dbReference type="ARBA" id="ARBA00023004"/>
    </source>
</evidence>
<dbReference type="InterPro" id="IPR044944">
    <property type="entry name" value="NOS_dom_3"/>
</dbReference>
<keyword evidence="6" id="KW-0285">Flavoprotein</keyword>
<dbReference type="InterPro" id="IPR050607">
    <property type="entry name" value="NOS"/>
</dbReference>
<keyword evidence="5" id="KW-0349">Heme</keyword>
<keyword evidence="16" id="KW-1185">Reference proteome</keyword>
<dbReference type="InterPro" id="IPR001433">
    <property type="entry name" value="OxRdtase_FAD/NAD-bd"/>
</dbReference>
<dbReference type="PRINTS" id="PR00371">
    <property type="entry name" value="FPNCR"/>
</dbReference>
<feature type="domain" description="Flavodoxin-like" evidence="13">
    <location>
        <begin position="504"/>
        <end position="651"/>
    </location>
</feature>
<dbReference type="GO" id="GO:0005516">
    <property type="term" value="F:calmodulin binding"/>
    <property type="evidence" value="ECO:0007669"/>
    <property type="project" value="UniProtKB-KW"/>
</dbReference>
<evidence type="ECO:0000256" key="4">
    <source>
        <dbReference type="ARBA" id="ARBA00012989"/>
    </source>
</evidence>
<dbReference type="EMBL" id="ML736286">
    <property type="protein sequence ID" value="KAE8374385.1"/>
    <property type="molecule type" value="Genomic_DNA"/>
</dbReference>
<dbReference type="InterPro" id="IPR039261">
    <property type="entry name" value="FNR_nucleotide-bd"/>
</dbReference>
<evidence type="ECO:0000256" key="9">
    <source>
        <dbReference type="ARBA" id="ARBA00022827"/>
    </source>
</evidence>
<dbReference type="Gene3D" id="3.90.1230.10">
    <property type="entry name" value="Nitric Oxide Synthase, Chain A, domain 3"/>
    <property type="match status" value="1"/>
</dbReference>
<comment type="cofactor">
    <cofactor evidence="1">
        <name>FMN</name>
        <dbReference type="ChEBI" id="CHEBI:58210"/>
    </cofactor>
</comment>
<evidence type="ECO:0000256" key="7">
    <source>
        <dbReference type="ARBA" id="ARBA00022643"/>
    </source>
</evidence>
<dbReference type="GO" id="GO:0046872">
    <property type="term" value="F:metal ion binding"/>
    <property type="evidence" value="ECO:0007669"/>
    <property type="project" value="UniProtKB-KW"/>
</dbReference>
<name>A0A5N7AX06_9EURO</name>
<dbReference type="InterPro" id="IPR017938">
    <property type="entry name" value="Riboflavin_synthase-like_b-brl"/>
</dbReference>
<dbReference type="Pfam" id="PF02898">
    <property type="entry name" value="NO_synthase"/>
    <property type="match status" value="1"/>
</dbReference>
<protein>
    <recommendedName>
        <fullName evidence="4">nitric-oxide synthase (NADPH)</fullName>
        <ecNumber evidence="4">1.14.13.39</ecNumber>
    </recommendedName>
</protein>
<comment type="similarity">
    <text evidence="3">Belongs to the NOS family.</text>
</comment>
<keyword evidence="9" id="KW-0274">FAD</keyword>
<keyword evidence="8" id="KW-0479">Metal-binding</keyword>
<dbReference type="GO" id="GO:0006809">
    <property type="term" value="P:nitric oxide biosynthetic process"/>
    <property type="evidence" value="ECO:0007669"/>
    <property type="project" value="InterPro"/>
</dbReference>
<dbReference type="InterPro" id="IPR044940">
    <property type="entry name" value="NOS_dom_2"/>
</dbReference>
<dbReference type="PROSITE" id="PS50902">
    <property type="entry name" value="FLAVODOXIN_LIKE"/>
    <property type="match status" value="1"/>
</dbReference>
<evidence type="ECO:0000256" key="5">
    <source>
        <dbReference type="ARBA" id="ARBA00022617"/>
    </source>
</evidence>
<dbReference type="InterPro" id="IPR017927">
    <property type="entry name" value="FAD-bd_FR_type"/>
</dbReference>
<keyword evidence="7" id="KW-0288">FMN</keyword>
<reference evidence="15 16" key="1">
    <citation type="submission" date="2019-04" db="EMBL/GenBank/DDBJ databases">
        <title>Friends and foes A comparative genomics studyof 23 Aspergillus species from section Flavi.</title>
        <authorList>
            <consortium name="DOE Joint Genome Institute"/>
            <person name="Kjaerbolling I."/>
            <person name="Vesth T."/>
            <person name="Frisvad J.C."/>
            <person name="Nybo J.L."/>
            <person name="Theobald S."/>
            <person name="Kildgaard S."/>
            <person name="Isbrandt T."/>
            <person name="Kuo A."/>
            <person name="Sato A."/>
            <person name="Lyhne E.K."/>
            <person name="Kogle M.E."/>
            <person name="Wiebenga A."/>
            <person name="Kun R.S."/>
            <person name="Lubbers R.J."/>
            <person name="Makela M.R."/>
            <person name="Barry K."/>
            <person name="Chovatia M."/>
            <person name="Clum A."/>
            <person name="Daum C."/>
            <person name="Haridas S."/>
            <person name="He G."/>
            <person name="LaButti K."/>
            <person name="Lipzen A."/>
            <person name="Mondo S."/>
            <person name="Riley R."/>
            <person name="Salamov A."/>
            <person name="Simmons B.A."/>
            <person name="Magnuson J.K."/>
            <person name="Henrissat B."/>
            <person name="Mortensen U.H."/>
            <person name="Larsen T.O."/>
            <person name="Devries R.P."/>
            <person name="Grigoriev I.V."/>
            <person name="Machida M."/>
            <person name="Baker S.E."/>
            <person name="Andersen M.R."/>
        </authorList>
    </citation>
    <scope>NUCLEOTIDE SEQUENCE [LARGE SCALE GENOMIC DNA]</scope>
    <source>
        <strain evidence="15 16">IBT 29228</strain>
    </source>
</reference>
<accession>A0A5N7AX06</accession>
<evidence type="ECO:0000256" key="6">
    <source>
        <dbReference type="ARBA" id="ARBA00022630"/>
    </source>
</evidence>
<dbReference type="SUPFAM" id="SSF52343">
    <property type="entry name" value="Ferredoxin reductase-like, C-terminal NADP-linked domain"/>
    <property type="match status" value="1"/>
</dbReference>
<dbReference type="InterPro" id="IPR029039">
    <property type="entry name" value="Flavoprotein-like_sf"/>
</dbReference>
<dbReference type="SUPFAM" id="SSF52218">
    <property type="entry name" value="Flavoproteins"/>
    <property type="match status" value="1"/>
</dbReference>
<dbReference type="SUPFAM" id="SSF56512">
    <property type="entry name" value="Nitric oxide (NO) synthase oxygenase domain"/>
    <property type="match status" value="1"/>
</dbReference>
<dbReference type="Pfam" id="PF00175">
    <property type="entry name" value="NAD_binding_1"/>
    <property type="match status" value="1"/>
</dbReference>
<dbReference type="InterPro" id="IPR008254">
    <property type="entry name" value="Flavodoxin/NO_synth"/>
</dbReference>
<dbReference type="EC" id="1.14.13.39" evidence="4"/>
<feature type="domain" description="FAD-binding FR-type" evidence="14">
    <location>
        <begin position="679"/>
        <end position="881"/>
    </location>
</feature>
<dbReference type="InterPro" id="IPR036119">
    <property type="entry name" value="NOS_N_sf"/>
</dbReference>
<dbReference type="OrthoDB" id="1856718at2759"/>
<dbReference type="Gene3D" id="3.40.50.360">
    <property type="match status" value="1"/>
</dbReference>
<keyword evidence="12" id="KW-0408">Iron</keyword>
<evidence type="ECO:0000256" key="8">
    <source>
        <dbReference type="ARBA" id="ARBA00022723"/>
    </source>
</evidence>
<dbReference type="PROSITE" id="PS51384">
    <property type="entry name" value="FAD_FR"/>
    <property type="match status" value="1"/>
</dbReference>
<gene>
    <name evidence="15" type="ORF">BDV26DRAFT_300260</name>
</gene>
<dbReference type="InterPro" id="IPR044943">
    <property type="entry name" value="NOS_dom_1"/>
</dbReference>